<dbReference type="PRINTS" id="PR00455">
    <property type="entry name" value="HTHTETR"/>
</dbReference>
<comment type="caution">
    <text evidence="6">The sequence shown here is derived from an EMBL/GenBank/DDBJ whole genome shotgun (WGS) entry which is preliminary data.</text>
</comment>
<dbReference type="GO" id="GO:0000976">
    <property type="term" value="F:transcription cis-regulatory region binding"/>
    <property type="evidence" value="ECO:0007669"/>
    <property type="project" value="TreeGrafter"/>
</dbReference>
<keyword evidence="7" id="KW-1185">Reference proteome</keyword>
<protein>
    <submittedName>
        <fullName evidence="6">AcrR family transcriptional regulator</fullName>
    </submittedName>
</protein>
<evidence type="ECO:0000259" key="5">
    <source>
        <dbReference type="PROSITE" id="PS50977"/>
    </source>
</evidence>
<evidence type="ECO:0000256" key="2">
    <source>
        <dbReference type="ARBA" id="ARBA00023125"/>
    </source>
</evidence>
<dbReference type="PANTHER" id="PTHR30055">
    <property type="entry name" value="HTH-TYPE TRANSCRIPTIONAL REGULATOR RUTR"/>
    <property type="match status" value="1"/>
</dbReference>
<accession>A0A7X0L2X5</accession>
<keyword evidence="1" id="KW-0805">Transcription regulation</keyword>
<dbReference type="GO" id="GO:0003700">
    <property type="term" value="F:DNA-binding transcription factor activity"/>
    <property type="evidence" value="ECO:0007669"/>
    <property type="project" value="TreeGrafter"/>
</dbReference>
<proteinExistence type="predicted"/>
<dbReference type="InterPro" id="IPR050109">
    <property type="entry name" value="HTH-type_TetR-like_transc_reg"/>
</dbReference>
<evidence type="ECO:0000313" key="6">
    <source>
        <dbReference type="EMBL" id="MBB6400113.1"/>
    </source>
</evidence>
<dbReference type="SUPFAM" id="SSF48498">
    <property type="entry name" value="Tetracyclin repressor-like, C-terminal domain"/>
    <property type="match status" value="1"/>
</dbReference>
<dbReference type="RefSeq" id="WP_185032410.1">
    <property type="nucleotide sequence ID" value="NZ_JACHMQ010000001.1"/>
</dbReference>
<dbReference type="InterPro" id="IPR036271">
    <property type="entry name" value="Tet_transcr_reg_TetR-rel_C_sf"/>
</dbReference>
<dbReference type="InterPro" id="IPR009057">
    <property type="entry name" value="Homeodomain-like_sf"/>
</dbReference>
<evidence type="ECO:0000256" key="1">
    <source>
        <dbReference type="ARBA" id="ARBA00023015"/>
    </source>
</evidence>
<dbReference type="InterPro" id="IPR001647">
    <property type="entry name" value="HTH_TetR"/>
</dbReference>
<dbReference type="AlphaFoldDB" id="A0A7X0L2X5"/>
<dbReference type="Proteomes" id="UP000546324">
    <property type="component" value="Unassembled WGS sequence"/>
</dbReference>
<dbReference type="InterPro" id="IPR041347">
    <property type="entry name" value="MftR_C"/>
</dbReference>
<dbReference type="Gene3D" id="1.10.10.60">
    <property type="entry name" value="Homeodomain-like"/>
    <property type="match status" value="1"/>
</dbReference>
<keyword evidence="3" id="KW-0804">Transcription</keyword>
<dbReference type="SUPFAM" id="SSF46689">
    <property type="entry name" value="Homeodomain-like"/>
    <property type="match status" value="1"/>
</dbReference>
<keyword evidence="2 4" id="KW-0238">DNA-binding</keyword>
<sequence>MSTSSRERAADRLEDRLARLPLRERKKLRTRRAIQDHALRLFGERGYDETTVEQIAAAAEISPSTFFRYFPTKEDVVVTDEYDPIMAEVMRDQPAGLSPLEALRATLREMLPLMYETDLDVVNTRLRLTSQVPALRARTFESLREGTFAMLTEVVGHRTGRRPDDPDVETFTWAVLGVLQAAMYQWMDGRATTEELPGIVDRNLEFLGRGCPL</sequence>
<feature type="domain" description="HTH tetR-type" evidence="5">
    <location>
        <begin position="28"/>
        <end position="88"/>
    </location>
</feature>
<name>A0A7X0L2X5_9ACTN</name>
<evidence type="ECO:0000256" key="3">
    <source>
        <dbReference type="ARBA" id="ARBA00023163"/>
    </source>
</evidence>
<dbReference type="PANTHER" id="PTHR30055:SF234">
    <property type="entry name" value="HTH-TYPE TRANSCRIPTIONAL REGULATOR BETI"/>
    <property type="match status" value="1"/>
</dbReference>
<dbReference type="EMBL" id="JACHMQ010000001">
    <property type="protein sequence ID" value="MBB6400113.1"/>
    <property type="molecule type" value="Genomic_DNA"/>
</dbReference>
<gene>
    <name evidence="6" type="ORF">BKA00_007027</name>
</gene>
<dbReference type="PROSITE" id="PS50977">
    <property type="entry name" value="HTH_TETR_2"/>
    <property type="match status" value="1"/>
</dbReference>
<dbReference type="Gene3D" id="1.10.357.10">
    <property type="entry name" value="Tetracycline Repressor, domain 2"/>
    <property type="match status" value="1"/>
</dbReference>
<evidence type="ECO:0000313" key="7">
    <source>
        <dbReference type="Proteomes" id="UP000546324"/>
    </source>
</evidence>
<dbReference type="Pfam" id="PF00440">
    <property type="entry name" value="TetR_N"/>
    <property type="match status" value="1"/>
</dbReference>
<evidence type="ECO:0000256" key="4">
    <source>
        <dbReference type="PROSITE-ProRule" id="PRU00335"/>
    </source>
</evidence>
<reference evidence="6 7" key="1">
    <citation type="submission" date="2020-08" db="EMBL/GenBank/DDBJ databases">
        <title>Sequencing the genomes of 1000 actinobacteria strains.</title>
        <authorList>
            <person name="Klenk H.-P."/>
        </authorList>
    </citation>
    <scope>NUCLEOTIDE SEQUENCE [LARGE SCALE GENOMIC DNA]</scope>
    <source>
        <strain evidence="6 7">DSM 43675</strain>
    </source>
</reference>
<dbReference type="Pfam" id="PF17754">
    <property type="entry name" value="TetR_C_14"/>
    <property type="match status" value="1"/>
</dbReference>
<organism evidence="6 7">
    <name type="scientific">Actinomadura coerulea</name>
    <dbReference type="NCBI Taxonomy" id="46159"/>
    <lineage>
        <taxon>Bacteria</taxon>
        <taxon>Bacillati</taxon>
        <taxon>Actinomycetota</taxon>
        <taxon>Actinomycetes</taxon>
        <taxon>Streptosporangiales</taxon>
        <taxon>Thermomonosporaceae</taxon>
        <taxon>Actinomadura</taxon>
    </lineage>
</organism>
<feature type="DNA-binding region" description="H-T-H motif" evidence="4">
    <location>
        <begin position="51"/>
        <end position="70"/>
    </location>
</feature>